<name>A0A2S0HZY0_9FLAO</name>
<dbReference type="Proteomes" id="UP000238442">
    <property type="component" value="Chromosome"/>
</dbReference>
<reference evidence="2 3" key="1">
    <citation type="submission" date="2018-02" db="EMBL/GenBank/DDBJ databases">
        <title>Genomic analysis of the strain RR4-38 isolated from a seawater recirculating aquaculture system.</title>
        <authorList>
            <person name="Kim Y.-S."/>
            <person name="Jang Y.H."/>
            <person name="Kim K.-H."/>
        </authorList>
    </citation>
    <scope>NUCLEOTIDE SEQUENCE [LARGE SCALE GENOMIC DNA]</scope>
    <source>
        <strain evidence="2 3">RR4-38</strain>
    </source>
</reference>
<organism evidence="2 3">
    <name type="scientific">Pukyongia salina</name>
    <dbReference type="NCBI Taxonomy" id="2094025"/>
    <lineage>
        <taxon>Bacteria</taxon>
        <taxon>Pseudomonadati</taxon>
        <taxon>Bacteroidota</taxon>
        <taxon>Flavobacteriia</taxon>
        <taxon>Flavobacteriales</taxon>
        <taxon>Flavobacteriaceae</taxon>
        <taxon>Pukyongia</taxon>
    </lineage>
</organism>
<evidence type="ECO:0000313" key="3">
    <source>
        <dbReference type="Proteomes" id="UP000238442"/>
    </source>
</evidence>
<keyword evidence="3" id="KW-1185">Reference proteome</keyword>
<dbReference type="Pfam" id="PF08592">
    <property type="entry name" value="Anthrone_oxy"/>
    <property type="match status" value="1"/>
</dbReference>
<dbReference type="InterPro" id="IPR013901">
    <property type="entry name" value="Anthrone_oxy"/>
</dbReference>
<sequence length="165" mass="18703">MEIKLRLIVLMLSILFTGLTAGLCFTWSNAITPGISRLDDFGFLQSFQAMNQAIINSSFLVVFFSPVILLFINAFLHRNSQATTFMSFLMAAILYLVGIGLITVFKNVPLNELLERTTLENLSVVVLKTLRTKFEQPWNRWNIQRAIASFTSFSLLLIGLIYSKQ</sequence>
<dbReference type="AlphaFoldDB" id="A0A2S0HZY0"/>
<evidence type="ECO:0000313" key="2">
    <source>
        <dbReference type="EMBL" id="AVI52176.1"/>
    </source>
</evidence>
<dbReference type="OrthoDB" id="772592at2"/>
<keyword evidence="1" id="KW-0812">Transmembrane</keyword>
<dbReference type="KEGG" id="aue:C5O00_13840"/>
<accession>A0A2S0HZY0</accession>
<feature type="transmembrane region" description="Helical" evidence="1">
    <location>
        <begin position="143"/>
        <end position="162"/>
    </location>
</feature>
<evidence type="ECO:0000256" key="1">
    <source>
        <dbReference type="SAM" id="Phobius"/>
    </source>
</evidence>
<keyword evidence="1" id="KW-0472">Membrane</keyword>
<proteinExistence type="predicted"/>
<dbReference type="EMBL" id="CP027062">
    <property type="protein sequence ID" value="AVI52176.1"/>
    <property type="molecule type" value="Genomic_DNA"/>
</dbReference>
<keyword evidence="1" id="KW-1133">Transmembrane helix</keyword>
<feature type="transmembrane region" description="Helical" evidence="1">
    <location>
        <begin position="88"/>
        <end position="105"/>
    </location>
</feature>
<dbReference type="RefSeq" id="WP_105217416.1">
    <property type="nucleotide sequence ID" value="NZ_CP027062.1"/>
</dbReference>
<feature type="transmembrane region" description="Helical" evidence="1">
    <location>
        <begin position="54"/>
        <end position="76"/>
    </location>
</feature>
<gene>
    <name evidence="2" type="ORF">C5O00_13840</name>
</gene>
<protein>
    <submittedName>
        <fullName evidence="2">DUF1772 domain-containing protein</fullName>
    </submittedName>
</protein>